<evidence type="ECO:0000256" key="1">
    <source>
        <dbReference type="ARBA" id="ARBA00004613"/>
    </source>
</evidence>
<dbReference type="Gene3D" id="2.150.10.10">
    <property type="entry name" value="Serralysin-like metalloprotease, C-terminal"/>
    <property type="match status" value="2"/>
</dbReference>
<organism evidence="4 5">
    <name type="scientific">Nocardioides acrostichi</name>
    <dbReference type="NCBI Taxonomy" id="2784339"/>
    <lineage>
        <taxon>Bacteria</taxon>
        <taxon>Bacillati</taxon>
        <taxon>Actinomycetota</taxon>
        <taxon>Actinomycetes</taxon>
        <taxon>Propionibacteriales</taxon>
        <taxon>Nocardioidaceae</taxon>
        <taxon>Nocardioides</taxon>
    </lineage>
</organism>
<dbReference type="InterPro" id="IPR001343">
    <property type="entry name" value="Hemolysn_Ca-bd"/>
</dbReference>
<keyword evidence="2" id="KW-0964">Secreted</keyword>
<evidence type="ECO:0008006" key="6">
    <source>
        <dbReference type="Google" id="ProtNLM"/>
    </source>
</evidence>
<sequence length="975" mass="102419">MRSAPAASPGLAAKRSTGPACAGLPATIVGTNKSETIRGTEADDVIVALGGNDKVLAGAGNDVVCTGRGNDVVKGGAGRDFVWGGPGKDKLVGQAGKDRLYGQGGPDRLVGGGDADYLDGGPARDVLVGGPSRDGCRGEKRRGCETKRTPNPHAVDLDAASWRGATLEVSGLSDPAGGVQIDGGLVPVTAAPDPLGRFSARVDVAPGTSTVRVVSAASGRRASLTVRRPDVANDGVLTGRVVDAVTKEAIAGAEVEVGGLTTTAADDGTFTIAAPADGLVLVHARAEGYLAGLAHAGMREGAGAVDGDLPLVGVADEQSIGPEGGTLTGDGWSLEVPAGAVAEPTGISVTPLPFTGTKDVAYGIPLFDVSPTGLTFAKPVTLSFEAPIPGVDDGLVDVLGLDPDTLAERHHDATLRDGVISVSLTSFQGEETRIRPTDQADPSWLGETASELWGGLDAFCTPFSSQTAAGLALAYVNDTIIPFIRVYIGSWNAALWMKYIGGGSTGIVRDLPLEPTYSFVDDSRFGTTVQQAVQRLLTNRVAEEWIGDGGPRALPSGESGSLEYTIKELDPGETYVENGREPLDLAPGFMVLDYEGTLTPPGNAAGGTGSYVVGDVEYPDEREVTGTLRLESDIDSRGVVRAADLVTEGLSYRVRDAIDFCPGNPGTGQEIAFTVPFSRLEVTPYGDTDQTFAAAVPFEVDVDLKDADFDGLKARVLPAHNNDEDKDGWPNFQPYVGADYELDNCVLEPNPRQQDSDDDGLGDACDPYTCDDITGRKAICKLPVLTSEWTRINASGAFGAKGSKVTAKLAPSVPACDKWPGRDNWSPTPCYYETDVFASGQCVYLDPETKEFKEIACSALYTEPPGWSTPPITEQADTYHYNQSGPVNSCGAAGNFWTYIYGGDARYEKWAQVGPTSLECRLRWEAERPDALPGKTFMQIYGTLRGPENPDDGYSKGFVARVSTWIPVRGTELSD</sequence>
<evidence type="ECO:0000256" key="3">
    <source>
        <dbReference type="SAM" id="MobiDB-lite"/>
    </source>
</evidence>
<evidence type="ECO:0000313" key="4">
    <source>
        <dbReference type="EMBL" id="MBF4160205.1"/>
    </source>
</evidence>
<dbReference type="Pfam" id="PF00353">
    <property type="entry name" value="HemolysinCabind"/>
    <property type="match status" value="3"/>
</dbReference>
<dbReference type="PANTHER" id="PTHR38340:SF1">
    <property type="entry name" value="S-LAYER PROTEIN"/>
    <property type="match status" value="1"/>
</dbReference>
<dbReference type="EMBL" id="JADIVZ010000001">
    <property type="protein sequence ID" value="MBF4160205.1"/>
    <property type="molecule type" value="Genomic_DNA"/>
</dbReference>
<name>A0A930Y4I0_9ACTN</name>
<dbReference type="InterPro" id="IPR028974">
    <property type="entry name" value="TSP_type-3_rpt"/>
</dbReference>
<proteinExistence type="predicted"/>
<feature type="compositionally biased region" description="Basic and acidic residues" evidence="3">
    <location>
        <begin position="134"/>
        <end position="148"/>
    </location>
</feature>
<dbReference type="InterPro" id="IPR011049">
    <property type="entry name" value="Serralysin-like_metalloprot_C"/>
</dbReference>
<dbReference type="Gene3D" id="4.10.1080.10">
    <property type="entry name" value="TSP type-3 repeat"/>
    <property type="match status" value="1"/>
</dbReference>
<evidence type="ECO:0000313" key="5">
    <source>
        <dbReference type="Proteomes" id="UP000656804"/>
    </source>
</evidence>
<gene>
    <name evidence="4" type="ORF">ISG29_00770</name>
</gene>
<feature type="region of interest" description="Disordered" evidence="3">
    <location>
        <begin position="132"/>
        <end position="151"/>
    </location>
</feature>
<keyword evidence="5" id="KW-1185">Reference proteome</keyword>
<dbReference type="GO" id="GO:0005509">
    <property type="term" value="F:calcium ion binding"/>
    <property type="evidence" value="ECO:0007669"/>
    <property type="project" value="InterPro"/>
</dbReference>
<dbReference type="Gene3D" id="2.60.40.1120">
    <property type="entry name" value="Carboxypeptidase-like, regulatory domain"/>
    <property type="match status" value="1"/>
</dbReference>
<dbReference type="InterPro" id="IPR050557">
    <property type="entry name" value="RTX_toxin/Mannuronan_C5-epim"/>
</dbReference>
<dbReference type="SUPFAM" id="SSF51120">
    <property type="entry name" value="beta-Roll"/>
    <property type="match status" value="1"/>
</dbReference>
<reference evidence="4" key="1">
    <citation type="submission" date="2020-11" db="EMBL/GenBank/DDBJ databases">
        <title>Nocardioides sp. CBS4Y-1, whole genome shotgun sequence.</title>
        <authorList>
            <person name="Tuo L."/>
        </authorList>
    </citation>
    <scope>NUCLEOTIDE SEQUENCE</scope>
    <source>
        <strain evidence="4">CBS4Y-1</strain>
    </source>
</reference>
<accession>A0A930Y4I0</accession>
<dbReference type="InterPro" id="IPR008969">
    <property type="entry name" value="CarboxyPept-like_regulatory"/>
</dbReference>
<dbReference type="PANTHER" id="PTHR38340">
    <property type="entry name" value="S-LAYER PROTEIN"/>
    <property type="match status" value="1"/>
</dbReference>
<dbReference type="Proteomes" id="UP000656804">
    <property type="component" value="Unassembled WGS sequence"/>
</dbReference>
<evidence type="ECO:0000256" key="2">
    <source>
        <dbReference type="ARBA" id="ARBA00022525"/>
    </source>
</evidence>
<dbReference type="SUPFAM" id="SSF49464">
    <property type="entry name" value="Carboxypeptidase regulatory domain-like"/>
    <property type="match status" value="1"/>
</dbReference>
<protein>
    <recommendedName>
        <fullName evidence="6">Calcium-binding protein</fullName>
    </recommendedName>
</protein>
<dbReference type="GO" id="GO:0005576">
    <property type="term" value="C:extracellular region"/>
    <property type="evidence" value="ECO:0007669"/>
    <property type="project" value="UniProtKB-SubCell"/>
</dbReference>
<comment type="subcellular location">
    <subcellularLocation>
        <location evidence="1">Secreted</location>
    </subcellularLocation>
</comment>
<dbReference type="AlphaFoldDB" id="A0A930Y4I0"/>
<comment type="caution">
    <text evidence="4">The sequence shown here is derived from an EMBL/GenBank/DDBJ whole genome shotgun (WGS) entry which is preliminary data.</text>
</comment>